<evidence type="ECO:0000256" key="3">
    <source>
        <dbReference type="ARBA" id="ARBA00022989"/>
    </source>
</evidence>
<evidence type="ECO:0000256" key="2">
    <source>
        <dbReference type="ARBA" id="ARBA00022692"/>
    </source>
</evidence>
<keyword evidence="2 5" id="KW-0812">Transmembrane</keyword>
<feature type="transmembrane region" description="Helical" evidence="5">
    <location>
        <begin position="54"/>
        <end position="76"/>
    </location>
</feature>
<comment type="subcellular location">
    <subcellularLocation>
        <location evidence="1">Membrane</location>
        <topology evidence="1">Multi-pass membrane protein</topology>
    </subcellularLocation>
</comment>
<dbReference type="InterPro" id="IPR036259">
    <property type="entry name" value="MFS_trans_sf"/>
</dbReference>
<gene>
    <name evidence="7" type="ORF">SAMN05421753_112139</name>
</gene>
<dbReference type="Pfam" id="PF00083">
    <property type="entry name" value="Sugar_tr"/>
    <property type="match status" value="2"/>
</dbReference>
<feature type="transmembrane region" description="Helical" evidence="5">
    <location>
        <begin position="472"/>
        <end position="490"/>
    </location>
</feature>
<organism evidence="7 8">
    <name type="scientific">Planctomicrobium piriforme</name>
    <dbReference type="NCBI Taxonomy" id="1576369"/>
    <lineage>
        <taxon>Bacteria</taxon>
        <taxon>Pseudomonadati</taxon>
        <taxon>Planctomycetota</taxon>
        <taxon>Planctomycetia</taxon>
        <taxon>Planctomycetales</taxon>
        <taxon>Planctomycetaceae</taxon>
        <taxon>Planctomicrobium</taxon>
    </lineage>
</organism>
<dbReference type="InterPro" id="IPR020846">
    <property type="entry name" value="MFS_dom"/>
</dbReference>
<keyword evidence="7" id="KW-0813">Transport</keyword>
<keyword evidence="3 5" id="KW-1133">Transmembrane helix</keyword>
<evidence type="ECO:0000259" key="6">
    <source>
        <dbReference type="PROSITE" id="PS50850"/>
    </source>
</evidence>
<dbReference type="GO" id="GO:0046943">
    <property type="term" value="F:carboxylic acid transmembrane transporter activity"/>
    <property type="evidence" value="ECO:0007669"/>
    <property type="project" value="TreeGrafter"/>
</dbReference>
<feature type="transmembrane region" description="Helical" evidence="5">
    <location>
        <begin position="377"/>
        <end position="396"/>
    </location>
</feature>
<feature type="domain" description="Major facilitator superfamily (MFS) profile" evidence="6">
    <location>
        <begin position="13"/>
        <end position="495"/>
    </location>
</feature>
<feature type="transmembrane region" description="Helical" evidence="5">
    <location>
        <begin position="110"/>
        <end position="131"/>
    </location>
</feature>
<dbReference type="STRING" id="1576369.SAMN05421753_112139"/>
<dbReference type="InterPro" id="IPR005828">
    <property type="entry name" value="MFS_sugar_transport-like"/>
</dbReference>
<sequence>MSKPMSNSGKWAALGAAILGWMFDGFEMGLFPLVADPALRDLLQTQDSGETGKWIGIITAGFLVGAATGGVLFGWLGDRIGRVRAMALSILTYALFSGLCGFANSATTLLIFRVLASLGMGGEWSLGVSLVMELWPNKSRGWLAGVIGAASNVGFILDAVLSMGLITVLESLRGFMLTIGLPMETVERLLSNGGWRVLMMCGAAPALLTFVIRLFVPESEKWQEEETKGTTSNWATVDLLGVLIGSLGPLGMLYLWADNRVPLSLRIVGTLLGLTMAIFGYLYPVTRYLTRIGGSQVLLGAGKQPVRKLMLLGAMLSGVALLGTWGSMQWAAPWAASLTKGTELTHAKEYTQIALGVGAVVGTILAALVGHRFGRRITYFGLCILALASAQLFFGTNTKFDTWFVVSGLLGGATTAAFYGWLPLYLPELFPTSVRATGQGFAFNFGRILAAVGTLQTGALMKEVFQGSYPKACSVMSCVYLIGMVVIWFVPETKGDDLPS</sequence>
<dbReference type="PANTHER" id="PTHR23508:SF10">
    <property type="entry name" value="CARBOXYLIC ACID TRANSPORTER PROTEIN HOMOLOG"/>
    <property type="match status" value="1"/>
</dbReference>
<name>A0A1I3L4W1_9PLAN</name>
<evidence type="ECO:0000313" key="8">
    <source>
        <dbReference type="Proteomes" id="UP000199518"/>
    </source>
</evidence>
<dbReference type="EMBL" id="FOQD01000012">
    <property type="protein sequence ID" value="SFI79718.1"/>
    <property type="molecule type" value="Genomic_DNA"/>
</dbReference>
<keyword evidence="4 5" id="KW-0472">Membrane</keyword>
<feature type="transmembrane region" description="Helical" evidence="5">
    <location>
        <begin position="143"/>
        <end position="169"/>
    </location>
</feature>
<dbReference type="RefSeq" id="WP_217647114.1">
    <property type="nucleotide sequence ID" value="NZ_FOQD01000012.1"/>
</dbReference>
<feature type="transmembrane region" description="Helical" evidence="5">
    <location>
        <begin position="197"/>
        <end position="216"/>
    </location>
</feature>
<evidence type="ECO:0000256" key="1">
    <source>
        <dbReference type="ARBA" id="ARBA00004141"/>
    </source>
</evidence>
<evidence type="ECO:0000256" key="4">
    <source>
        <dbReference type="ARBA" id="ARBA00023136"/>
    </source>
</evidence>
<dbReference type="GO" id="GO:0005886">
    <property type="term" value="C:plasma membrane"/>
    <property type="evidence" value="ECO:0007669"/>
    <property type="project" value="TreeGrafter"/>
</dbReference>
<dbReference type="AlphaFoldDB" id="A0A1I3L4W1"/>
<dbReference type="PROSITE" id="PS50850">
    <property type="entry name" value="MFS"/>
    <property type="match status" value="1"/>
</dbReference>
<dbReference type="Proteomes" id="UP000199518">
    <property type="component" value="Unassembled WGS sequence"/>
</dbReference>
<dbReference type="Gene3D" id="1.20.1250.20">
    <property type="entry name" value="MFS general substrate transporter like domains"/>
    <property type="match status" value="2"/>
</dbReference>
<accession>A0A1I3L4W1</accession>
<keyword evidence="8" id="KW-1185">Reference proteome</keyword>
<feature type="transmembrane region" description="Helical" evidence="5">
    <location>
        <begin position="83"/>
        <end position="104"/>
    </location>
</feature>
<evidence type="ECO:0000313" key="7">
    <source>
        <dbReference type="EMBL" id="SFI79718.1"/>
    </source>
</evidence>
<reference evidence="8" key="1">
    <citation type="submission" date="2016-10" db="EMBL/GenBank/DDBJ databases">
        <authorList>
            <person name="Varghese N."/>
            <person name="Submissions S."/>
        </authorList>
    </citation>
    <scope>NUCLEOTIDE SEQUENCE [LARGE SCALE GENOMIC DNA]</scope>
    <source>
        <strain evidence="8">DSM 26348</strain>
    </source>
</reference>
<feature type="transmembrane region" description="Helical" evidence="5">
    <location>
        <begin position="402"/>
        <end position="426"/>
    </location>
</feature>
<feature type="transmembrane region" description="Helical" evidence="5">
    <location>
        <begin position="309"/>
        <end position="330"/>
    </location>
</feature>
<feature type="transmembrane region" description="Helical" evidence="5">
    <location>
        <begin position="350"/>
        <end position="370"/>
    </location>
</feature>
<evidence type="ECO:0000256" key="5">
    <source>
        <dbReference type="SAM" id="Phobius"/>
    </source>
</evidence>
<feature type="transmembrane region" description="Helical" evidence="5">
    <location>
        <begin position="263"/>
        <end position="283"/>
    </location>
</feature>
<proteinExistence type="predicted"/>
<protein>
    <submittedName>
        <fullName evidence="7">Sugar transporter</fullName>
    </submittedName>
</protein>
<dbReference type="SUPFAM" id="SSF103473">
    <property type="entry name" value="MFS general substrate transporter"/>
    <property type="match status" value="1"/>
</dbReference>
<feature type="transmembrane region" description="Helical" evidence="5">
    <location>
        <begin position="12"/>
        <end position="34"/>
    </location>
</feature>
<dbReference type="PANTHER" id="PTHR23508">
    <property type="entry name" value="CARBOXYLIC ACID TRANSPORTER PROTEIN HOMOLOG"/>
    <property type="match status" value="1"/>
</dbReference>
<keyword evidence="7" id="KW-0762">Sugar transport</keyword>
<feature type="transmembrane region" description="Helical" evidence="5">
    <location>
        <begin position="237"/>
        <end position="257"/>
    </location>
</feature>